<dbReference type="InterPro" id="IPR030378">
    <property type="entry name" value="G_CP_dom"/>
</dbReference>
<dbReference type="PANTHER" id="PTHR32120">
    <property type="entry name" value="SMALL RIBOSOMAL SUBUNIT BIOGENESIS GTPASE RSGA"/>
    <property type="match status" value="1"/>
</dbReference>
<evidence type="ECO:0000256" key="5">
    <source>
        <dbReference type="ARBA" id="ARBA00022741"/>
    </source>
</evidence>
<comment type="subcellular location">
    <subcellularLocation>
        <location evidence="10">Cytoplasm</location>
    </subcellularLocation>
</comment>
<dbReference type="RefSeq" id="WP_376877959.1">
    <property type="nucleotide sequence ID" value="NZ_JBHUHP010000015.1"/>
</dbReference>
<name>A0ABW4XEV2_9ACTN</name>
<evidence type="ECO:0000256" key="10">
    <source>
        <dbReference type="HAMAP-Rule" id="MF_01820"/>
    </source>
</evidence>
<evidence type="ECO:0000259" key="11">
    <source>
        <dbReference type="PROSITE" id="PS50936"/>
    </source>
</evidence>
<evidence type="ECO:0000256" key="1">
    <source>
        <dbReference type="ARBA" id="ARBA00022490"/>
    </source>
</evidence>
<evidence type="ECO:0000313" key="14">
    <source>
        <dbReference type="Proteomes" id="UP001597402"/>
    </source>
</evidence>
<comment type="subunit">
    <text evidence="10">Monomer. Associates with 30S ribosomal subunit, binds 16S rRNA.</text>
</comment>
<evidence type="ECO:0000313" key="13">
    <source>
        <dbReference type="EMBL" id="MFD2092998.1"/>
    </source>
</evidence>
<protein>
    <recommendedName>
        <fullName evidence="10">Small ribosomal subunit biogenesis GTPase RsgA</fullName>
        <ecNumber evidence="10">3.6.1.-</ecNumber>
    </recommendedName>
</protein>
<organism evidence="13 14">
    <name type="scientific">Blastococcus deserti</name>
    <dbReference type="NCBI Taxonomy" id="2259033"/>
    <lineage>
        <taxon>Bacteria</taxon>
        <taxon>Bacillati</taxon>
        <taxon>Actinomycetota</taxon>
        <taxon>Actinomycetes</taxon>
        <taxon>Geodermatophilales</taxon>
        <taxon>Geodermatophilaceae</taxon>
        <taxon>Blastococcus</taxon>
    </lineage>
</organism>
<feature type="binding site" evidence="10">
    <location>
        <position position="279"/>
    </location>
    <ligand>
        <name>Zn(2+)</name>
        <dbReference type="ChEBI" id="CHEBI:29105"/>
    </ligand>
</feature>
<dbReference type="Pfam" id="PF03193">
    <property type="entry name" value="RsgA_GTPase"/>
    <property type="match status" value="1"/>
</dbReference>
<dbReference type="InterPro" id="IPR027417">
    <property type="entry name" value="P-loop_NTPase"/>
</dbReference>
<dbReference type="CDD" id="cd01854">
    <property type="entry name" value="YjeQ_EngC"/>
    <property type="match status" value="1"/>
</dbReference>
<dbReference type="NCBIfam" id="TIGR00157">
    <property type="entry name" value="ribosome small subunit-dependent GTPase A"/>
    <property type="match status" value="1"/>
</dbReference>
<keyword evidence="6 10" id="KW-0378">Hydrolase</keyword>
<dbReference type="InterPro" id="IPR004881">
    <property type="entry name" value="Ribosome_biogen_GTPase_RsgA"/>
</dbReference>
<keyword evidence="9 10" id="KW-0342">GTP-binding</keyword>
<comment type="function">
    <text evidence="10">One of several proteins that assist in the late maturation steps of the functional core of the 30S ribosomal subunit. Helps release RbfA from mature subunits. May play a role in the assembly of ribosomal proteins into the subunit. Circularly permuted GTPase that catalyzes slow GTP hydrolysis, GTPase activity is stimulated by the 30S ribosomal subunit.</text>
</comment>
<keyword evidence="3 10" id="KW-0479">Metal-binding</keyword>
<gene>
    <name evidence="10 13" type="primary">rsgA</name>
    <name evidence="13" type="ORF">ACFSHS_15595</name>
</gene>
<accession>A0ABW4XEV2</accession>
<evidence type="ECO:0000256" key="2">
    <source>
        <dbReference type="ARBA" id="ARBA00022517"/>
    </source>
</evidence>
<proteinExistence type="inferred from homology"/>
<keyword evidence="2 10" id="KW-0690">Ribosome biogenesis</keyword>
<evidence type="ECO:0000256" key="6">
    <source>
        <dbReference type="ARBA" id="ARBA00022801"/>
    </source>
</evidence>
<feature type="binding site" evidence="10">
    <location>
        <begin position="192"/>
        <end position="200"/>
    </location>
    <ligand>
        <name>GTP</name>
        <dbReference type="ChEBI" id="CHEBI:37565"/>
    </ligand>
</feature>
<keyword evidence="14" id="KW-1185">Reference proteome</keyword>
<dbReference type="Proteomes" id="UP001597402">
    <property type="component" value="Unassembled WGS sequence"/>
</dbReference>
<evidence type="ECO:0000256" key="3">
    <source>
        <dbReference type="ARBA" id="ARBA00022723"/>
    </source>
</evidence>
<keyword evidence="1 10" id="KW-0963">Cytoplasm</keyword>
<keyword evidence="4 10" id="KW-0699">rRNA-binding</keyword>
<reference evidence="14" key="1">
    <citation type="journal article" date="2019" name="Int. J. Syst. Evol. Microbiol.">
        <title>The Global Catalogue of Microorganisms (GCM) 10K type strain sequencing project: providing services to taxonomists for standard genome sequencing and annotation.</title>
        <authorList>
            <consortium name="The Broad Institute Genomics Platform"/>
            <consortium name="The Broad Institute Genome Sequencing Center for Infectious Disease"/>
            <person name="Wu L."/>
            <person name="Ma J."/>
        </authorList>
    </citation>
    <scope>NUCLEOTIDE SEQUENCE [LARGE SCALE GENOMIC DNA]</scope>
    <source>
        <strain evidence="14">JCM 3338</strain>
    </source>
</reference>
<feature type="domain" description="CP-type G" evidence="12">
    <location>
        <begin position="93"/>
        <end position="249"/>
    </location>
</feature>
<comment type="caution">
    <text evidence="13">The sequence shown here is derived from an EMBL/GenBank/DDBJ whole genome shotgun (WGS) entry which is preliminary data.</text>
</comment>
<feature type="domain" description="EngC GTPase" evidence="11">
    <location>
        <begin position="101"/>
        <end position="247"/>
    </location>
</feature>
<dbReference type="PROSITE" id="PS50936">
    <property type="entry name" value="ENGC_GTPASE"/>
    <property type="match status" value="1"/>
</dbReference>
<evidence type="ECO:0000256" key="7">
    <source>
        <dbReference type="ARBA" id="ARBA00022833"/>
    </source>
</evidence>
<dbReference type="HAMAP" id="MF_01820">
    <property type="entry name" value="GTPase_RsgA"/>
    <property type="match status" value="1"/>
</dbReference>
<dbReference type="EC" id="3.6.1.-" evidence="10"/>
<feature type="binding site" evidence="10">
    <location>
        <position position="272"/>
    </location>
    <ligand>
        <name>Zn(2+)</name>
        <dbReference type="ChEBI" id="CHEBI:29105"/>
    </ligand>
</feature>
<comment type="cofactor">
    <cofactor evidence="10">
        <name>Zn(2+)</name>
        <dbReference type="ChEBI" id="CHEBI:29105"/>
    </cofactor>
    <text evidence="10">Binds 1 zinc ion per subunit.</text>
</comment>
<comment type="similarity">
    <text evidence="10">Belongs to the TRAFAC class YlqF/YawG GTPase family. RsgA subfamily.</text>
</comment>
<evidence type="ECO:0000256" key="8">
    <source>
        <dbReference type="ARBA" id="ARBA00022884"/>
    </source>
</evidence>
<dbReference type="EMBL" id="JBHUHP010000015">
    <property type="protein sequence ID" value="MFD2092998.1"/>
    <property type="molecule type" value="Genomic_DNA"/>
</dbReference>
<sequence>MRDVTDLSCFGWDGCDQGLLPAGTAPARVARIDRGRLTVLTAEGELRVVPGTSLHASVLGAPAVGDWVALRGELAVAVLPRRSAFVRTVAGRTSTAQVVAANLDVVLVVDALTVDPRLRRVERYLAVAWNSGATPVVVLTKADLCDDVAAAVAAVREDALGVDVLPVSSVTGAGVDAVRALLGPGRTAAMVGPSGVGKSSLANALAGRPVAGTREIREDGRGRHTTTARELHVLPGGGLLVDTPGMRELALYDDADGVDTAYADVAELAAGCRFRDCGHRGEPGCAVAAAIAEGRLDPARFTGWRKLQAEARRQLLRVDARARAEEHARLRTRFRAQRELPNRPRVGR</sequence>
<dbReference type="Gene3D" id="3.40.50.300">
    <property type="entry name" value="P-loop containing nucleotide triphosphate hydrolases"/>
    <property type="match status" value="1"/>
</dbReference>
<evidence type="ECO:0000259" key="12">
    <source>
        <dbReference type="PROSITE" id="PS51721"/>
    </source>
</evidence>
<evidence type="ECO:0000256" key="4">
    <source>
        <dbReference type="ARBA" id="ARBA00022730"/>
    </source>
</evidence>
<dbReference type="SUPFAM" id="SSF52540">
    <property type="entry name" value="P-loop containing nucleoside triphosphate hydrolases"/>
    <property type="match status" value="1"/>
</dbReference>
<feature type="binding site" evidence="10">
    <location>
        <begin position="140"/>
        <end position="143"/>
    </location>
    <ligand>
        <name>GTP</name>
        <dbReference type="ChEBI" id="CHEBI:37565"/>
    </ligand>
</feature>
<dbReference type="PANTHER" id="PTHR32120:SF10">
    <property type="entry name" value="SMALL RIBOSOMAL SUBUNIT BIOGENESIS GTPASE RSGA"/>
    <property type="match status" value="1"/>
</dbReference>
<dbReference type="Gene3D" id="1.10.40.50">
    <property type="entry name" value="Probable gtpase engc, domain 3"/>
    <property type="match status" value="1"/>
</dbReference>
<feature type="binding site" evidence="10">
    <location>
        <position position="285"/>
    </location>
    <ligand>
        <name>Zn(2+)</name>
        <dbReference type="ChEBI" id="CHEBI:29105"/>
    </ligand>
</feature>
<keyword evidence="5 10" id="KW-0547">Nucleotide-binding</keyword>
<evidence type="ECO:0000256" key="9">
    <source>
        <dbReference type="ARBA" id="ARBA00023134"/>
    </source>
</evidence>
<dbReference type="PROSITE" id="PS51721">
    <property type="entry name" value="G_CP"/>
    <property type="match status" value="1"/>
</dbReference>
<keyword evidence="8 10" id="KW-0694">RNA-binding</keyword>
<dbReference type="InterPro" id="IPR010914">
    <property type="entry name" value="RsgA_GTPase_dom"/>
</dbReference>
<feature type="binding site" evidence="10">
    <location>
        <position position="277"/>
    </location>
    <ligand>
        <name>Zn(2+)</name>
        <dbReference type="ChEBI" id="CHEBI:29105"/>
    </ligand>
</feature>
<keyword evidence="7 10" id="KW-0862">Zinc</keyword>